<evidence type="ECO:0000313" key="1">
    <source>
        <dbReference type="EMBL" id="OMO85994.1"/>
    </source>
</evidence>
<comment type="caution">
    <text evidence="1">The sequence shown here is derived from an EMBL/GenBank/DDBJ whole genome shotgun (WGS) entry which is preliminary data.</text>
</comment>
<reference evidence="2" key="1">
    <citation type="submission" date="2013-09" db="EMBL/GenBank/DDBJ databases">
        <title>Corchorus olitorius genome sequencing.</title>
        <authorList>
            <person name="Alam M."/>
            <person name="Haque M.S."/>
            <person name="Islam M.S."/>
            <person name="Emdad E.M."/>
            <person name="Islam M.M."/>
            <person name="Ahmed B."/>
            <person name="Halim A."/>
            <person name="Hossen Q.M.M."/>
            <person name="Hossain M.Z."/>
            <person name="Ahmed R."/>
            <person name="Khan M.M."/>
            <person name="Islam R."/>
            <person name="Rashid M.M."/>
            <person name="Khan S.A."/>
            <person name="Rahman M.S."/>
            <person name="Alam M."/>
            <person name="Yahiya A.S."/>
            <person name="Khan M.S."/>
            <person name="Azam M.S."/>
            <person name="Haque T."/>
            <person name="Lashkar M.Z.H."/>
            <person name="Akhand A.I."/>
            <person name="Morshed G."/>
            <person name="Roy S."/>
            <person name="Uddin K.S."/>
            <person name="Rabeya T."/>
            <person name="Hossain A.S."/>
            <person name="Chowdhury A."/>
            <person name="Snigdha A.R."/>
            <person name="Mortoza M.S."/>
            <person name="Matin S.A."/>
            <person name="Hoque S.M.E."/>
            <person name="Islam M.K."/>
            <person name="Roy D.K."/>
            <person name="Haider R."/>
            <person name="Moosa M.M."/>
            <person name="Elias S.M."/>
            <person name="Hasan A.M."/>
            <person name="Jahan S."/>
            <person name="Shafiuddin M."/>
            <person name="Mahmood N."/>
            <person name="Shommy N.S."/>
        </authorList>
    </citation>
    <scope>NUCLEOTIDE SEQUENCE [LARGE SCALE GENOMIC DNA]</scope>
    <source>
        <strain evidence="2">cv. O-4</strain>
    </source>
</reference>
<sequence length="181" mass="20302">MTLPESKMVELDLSNASLDGLQTLGSSVCVWRDHLKGWERLFLLMCVMANLCACKRERWRGVVVLFGRVKGVDRRREGEVLQGKGCVESERFLNPVCVERVVCGDRGSPGSPREKENFVCNILFLRFFWEGDKDQKVEVAGITLLTLHAILQGIPALFVSVISFARLPMTLGVLTARDFEA</sequence>
<accession>A0A1R3ITV0</accession>
<gene>
    <name evidence="1" type="ORF">COLO4_21350</name>
</gene>
<keyword evidence="2" id="KW-1185">Reference proteome</keyword>
<organism evidence="1 2">
    <name type="scientific">Corchorus olitorius</name>
    <dbReference type="NCBI Taxonomy" id="93759"/>
    <lineage>
        <taxon>Eukaryota</taxon>
        <taxon>Viridiplantae</taxon>
        <taxon>Streptophyta</taxon>
        <taxon>Embryophyta</taxon>
        <taxon>Tracheophyta</taxon>
        <taxon>Spermatophyta</taxon>
        <taxon>Magnoliopsida</taxon>
        <taxon>eudicotyledons</taxon>
        <taxon>Gunneridae</taxon>
        <taxon>Pentapetalae</taxon>
        <taxon>rosids</taxon>
        <taxon>malvids</taxon>
        <taxon>Malvales</taxon>
        <taxon>Malvaceae</taxon>
        <taxon>Grewioideae</taxon>
        <taxon>Apeibeae</taxon>
        <taxon>Corchorus</taxon>
    </lineage>
</organism>
<dbReference type="Proteomes" id="UP000187203">
    <property type="component" value="Unassembled WGS sequence"/>
</dbReference>
<dbReference type="AlphaFoldDB" id="A0A1R3ITV0"/>
<dbReference type="EMBL" id="AWUE01017642">
    <property type="protein sequence ID" value="OMO85994.1"/>
    <property type="molecule type" value="Genomic_DNA"/>
</dbReference>
<name>A0A1R3ITV0_9ROSI</name>
<proteinExistence type="predicted"/>
<evidence type="ECO:0000313" key="2">
    <source>
        <dbReference type="Proteomes" id="UP000187203"/>
    </source>
</evidence>
<protein>
    <submittedName>
        <fullName evidence="1">ATP binding protein</fullName>
    </submittedName>
</protein>